<sequence>MVEPNRLLRAARERARSPRLPNAHMSRAELAEAVNAWVRAHTGRAGALDGHYVARLERGVIRWPGNNYRAGFRAVLGVRSDEDIGFRPPRRCVPDQEPPDAASDPAMPDEWTERAAEEWVAAVEAGDGRPIAETTALRLAHAWLVAEPPQRVELRAGRRIGVDLVDGIVRRVASLRRLDDFVAGGDLNPAIERELRATAHLVRTASYTDAVGRRLLAALGELCQLAGWVAADAGLNQRAGRHYLAGVSAAHAAGDAALAGNLVSSLAYHVANTGRARDAVLLAQSALAGSRNTVTATTRALFLERLAWAQAKSGDRAGTDRTLGAVEDAFARRRPDADPEWVYWLNADEIDVMAGRCWTELGVPARAEPPLERALSRYDDRFTREVALYLSWLAEARVQAGDVAGGAAIGLRVAEMSARTASARSNERVRVLLGKLRPYRSVPEVRELWDAADALPRSPAIEP</sequence>
<keyword evidence="3" id="KW-1185">Reference proteome</keyword>
<evidence type="ECO:0008006" key="4">
    <source>
        <dbReference type="Google" id="ProtNLM"/>
    </source>
</evidence>
<dbReference type="RefSeq" id="WP_192909524.1">
    <property type="nucleotide sequence ID" value="NZ_BJFL01000011.1"/>
</dbReference>
<evidence type="ECO:0000313" key="3">
    <source>
        <dbReference type="Proteomes" id="UP000298860"/>
    </source>
</evidence>
<name>A0A4D4J7R3_9PSEU</name>
<dbReference type="AlphaFoldDB" id="A0A4D4J7R3"/>
<feature type="compositionally biased region" description="Low complexity" evidence="1">
    <location>
        <begin position="99"/>
        <end position="109"/>
    </location>
</feature>
<gene>
    <name evidence="2" type="ORF">GTS_26930</name>
</gene>
<evidence type="ECO:0000256" key="1">
    <source>
        <dbReference type="SAM" id="MobiDB-lite"/>
    </source>
</evidence>
<reference evidence="3" key="1">
    <citation type="submission" date="2019-04" db="EMBL/GenBank/DDBJ databases">
        <title>Draft genome sequence of Pseudonocardiaceae bacterium SL3-2-4.</title>
        <authorList>
            <person name="Ningsih F."/>
            <person name="Yokota A."/>
            <person name="Sakai Y."/>
            <person name="Nanatani K."/>
            <person name="Yabe S."/>
            <person name="Oetari A."/>
            <person name="Sjamsuridzal W."/>
        </authorList>
    </citation>
    <scope>NUCLEOTIDE SEQUENCE [LARGE SCALE GENOMIC DNA]</scope>
    <source>
        <strain evidence="3">SL3-2-4</strain>
    </source>
</reference>
<protein>
    <recommendedName>
        <fullName evidence="4">Transcriptional regulator</fullName>
    </recommendedName>
</protein>
<proteinExistence type="predicted"/>
<organism evidence="2 3">
    <name type="scientific">Gandjariella thermophila</name>
    <dbReference type="NCBI Taxonomy" id="1931992"/>
    <lineage>
        <taxon>Bacteria</taxon>
        <taxon>Bacillati</taxon>
        <taxon>Actinomycetota</taxon>
        <taxon>Actinomycetes</taxon>
        <taxon>Pseudonocardiales</taxon>
        <taxon>Pseudonocardiaceae</taxon>
        <taxon>Gandjariella</taxon>
    </lineage>
</organism>
<dbReference type="EMBL" id="BJFL01000011">
    <property type="protein sequence ID" value="GDY31060.1"/>
    <property type="molecule type" value="Genomic_DNA"/>
</dbReference>
<feature type="region of interest" description="Disordered" evidence="1">
    <location>
        <begin position="87"/>
        <end position="110"/>
    </location>
</feature>
<evidence type="ECO:0000313" key="2">
    <source>
        <dbReference type="EMBL" id="GDY31060.1"/>
    </source>
</evidence>
<accession>A0A4D4J7R3</accession>
<comment type="caution">
    <text evidence="2">The sequence shown here is derived from an EMBL/GenBank/DDBJ whole genome shotgun (WGS) entry which is preliminary data.</text>
</comment>
<dbReference type="Proteomes" id="UP000298860">
    <property type="component" value="Unassembled WGS sequence"/>
</dbReference>